<comment type="subcellular location">
    <subcellularLocation>
        <location evidence="1">Cell outer membrane</location>
    </subcellularLocation>
</comment>
<proteinExistence type="inferred from homology"/>
<evidence type="ECO:0000256" key="5">
    <source>
        <dbReference type="ARBA" id="ARBA00038306"/>
    </source>
</evidence>
<dbReference type="Pfam" id="PF13505">
    <property type="entry name" value="OMP_b-brl"/>
    <property type="match status" value="1"/>
</dbReference>
<dbReference type="SUPFAM" id="SSF56925">
    <property type="entry name" value="OMPA-like"/>
    <property type="match status" value="1"/>
</dbReference>
<name>A0AAC9FE49_AMIAI</name>
<dbReference type="GO" id="GO:0009279">
    <property type="term" value="C:cell outer membrane"/>
    <property type="evidence" value="ECO:0007669"/>
    <property type="project" value="UniProtKB-SubCell"/>
</dbReference>
<evidence type="ECO:0000313" key="8">
    <source>
        <dbReference type="EMBL" id="AMS43157.1"/>
    </source>
</evidence>
<dbReference type="InterPro" id="IPR011250">
    <property type="entry name" value="OMP/PagP_B-barrel"/>
</dbReference>
<dbReference type="Proteomes" id="UP000075755">
    <property type="component" value="Chromosome"/>
</dbReference>
<dbReference type="KEGG" id="aak:AA2016_4241"/>
<evidence type="ECO:0000256" key="1">
    <source>
        <dbReference type="ARBA" id="ARBA00004442"/>
    </source>
</evidence>
<evidence type="ECO:0000313" key="9">
    <source>
        <dbReference type="EMBL" id="MBB3706296.1"/>
    </source>
</evidence>
<evidence type="ECO:0000256" key="3">
    <source>
        <dbReference type="ARBA" id="ARBA00023136"/>
    </source>
</evidence>
<dbReference type="InterPro" id="IPR027385">
    <property type="entry name" value="Beta-barrel_OMP"/>
</dbReference>
<dbReference type="RefSeq" id="WP_067963452.1">
    <property type="nucleotide sequence ID" value="NZ_CP015005.1"/>
</dbReference>
<accession>A0AAC9FE49</accession>
<keyword evidence="11" id="KW-1185">Reference proteome</keyword>
<dbReference type="Gene3D" id="2.40.160.20">
    <property type="match status" value="1"/>
</dbReference>
<dbReference type="EMBL" id="JACICB010000008">
    <property type="protein sequence ID" value="MBB3706296.1"/>
    <property type="molecule type" value="Genomic_DNA"/>
</dbReference>
<evidence type="ECO:0000256" key="4">
    <source>
        <dbReference type="ARBA" id="ARBA00023237"/>
    </source>
</evidence>
<reference evidence="8 10" key="1">
    <citation type="submission" date="2016-03" db="EMBL/GenBank/DDBJ databases">
        <title>Complete genome of Aminobacter aminovorans KCTC 2477.</title>
        <authorList>
            <person name="Kim K.M."/>
        </authorList>
    </citation>
    <scope>NUCLEOTIDE SEQUENCE [LARGE SCALE GENOMIC DNA]</scope>
    <source>
        <strain evidence="8 10">KCTC 2477</strain>
    </source>
</reference>
<comment type="similarity">
    <text evidence="5">Belongs to the Omp25/RopB family.</text>
</comment>
<reference evidence="9 11" key="2">
    <citation type="submission" date="2020-08" db="EMBL/GenBank/DDBJ databases">
        <title>Genomic Encyclopedia of Type Strains, Phase IV (KMG-IV): sequencing the most valuable type-strain genomes for metagenomic binning, comparative biology and taxonomic classification.</title>
        <authorList>
            <person name="Goeker M."/>
        </authorList>
    </citation>
    <scope>NUCLEOTIDE SEQUENCE [LARGE SCALE GENOMIC DNA]</scope>
    <source>
        <strain evidence="9 11">DSM 10368</strain>
    </source>
</reference>
<evidence type="ECO:0000313" key="11">
    <source>
        <dbReference type="Proteomes" id="UP000577697"/>
    </source>
</evidence>
<evidence type="ECO:0000256" key="6">
    <source>
        <dbReference type="SAM" id="SignalP"/>
    </source>
</evidence>
<evidence type="ECO:0000313" key="10">
    <source>
        <dbReference type="Proteomes" id="UP000075755"/>
    </source>
</evidence>
<sequence>MDHSSTFRQNIRKRLVVLLLGAALLVTNETADAGQNGSAVDWSGVYMGGMVGYGTGDTSAFDGVHSDDIGYSGAIGGLTVGYNKQFGNLVVGVEGDVSGARMSGKGDGGDDWGCGVEDICTFRVDWAATLRARLGYAVGPVLPFVSAGVAIGRVSGELDGGCPGDVWCGSDTKTGWTAGGGLEWAFNDKWSAKAEHLFVDLGRARFGEGNGDGFLADFKFHTARLGVNYHF</sequence>
<feature type="signal peptide" evidence="6">
    <location>
        <begin position="1"/>
        <end position="33"/>
    </location>
</feature>
<dbReference type="Proteomes" id="UP000577697">
    <property type="component" value="Unassembled WGS sequence"/>
</dbReference>
<keyword evidence="4" id="KW-0998">Cell outer membrane</keyword>
<dbReference type="EMBL" id="CP015005">
    <property type="protein sequence ID" value="AMS43157.1"/>
    <property type="molecule type" value="Genomic_DNA"/>
</dbReference>
<feature type="chain" id="PRO_5042149279" evidence="6">
    <location>
        <begin position="34"/>
        <end position="231"/>
    </location>
</feature>
<dbReference type="PANTHER" id="PTHR34001:SF3">
    <property type="entry name" value="BLL7405 PROTEIN"/>
    <property type="match status" value="1"/>
</dbReference>
<protein>
    <submittedName>
        <fullName evidence="8">Membrane protein</fullName>
    </submittedName>
    <submittedName>
        <fullName evidence="9">Outer membrane immunogenic protein</fullName>
    </submittedName>
</protein>
<dbReference type="InterPro" id="IPR051692">
    <property type="entry name" value="OMP-like"/>
</dbReference>
<gene>
    <name evidence="8" type="ORF">AA2016_4241</name>
    <name evidence="9" type="ORF">FHS67_002616</name>
</gene>
<evidence type="ECO:0000259" key="7">
    <source>
        <dbReference type="Pfam" id="PF13505"/>
    </source>
</evidence>
<evidence type="ECO:0000256" key="2">
    <source>
        <dbReference type="ARBA" id="ARBA00022729"/>
    </source>
</evidence>
<organism evidence="8 10">
    <name type="scientific">Aminobacter aminovorans</name>
    <name type="common">Chelatobacter heintzii</name>
    <dbReference type="NCBI Taxonomy" id="83263"/>
    <lineage>
        <taxon>Bacteria</taxon>
        <taxon>Pseudomonadati</taxon>
        <taxon>Pseudomonadota</taxon>
        <taxon>Alphaproteobacteria</taxon>
        <taxon>Hyphomicrobiales</taxon>
        <taxon>Phyllobacteriaceae</taxon>
        <taxon>Aminobacter</taxon>
    </lineage>
</organism>
<feature type="domain" description="Outer membrane protein beta-barrel" evidence="7">
    <location>
        <begin position="32"/>
        <end position="231"/>
    </location>
</feature>
<dbReference type="PANTHER" id="PTHR34001">
    <property type="entry name" value="BLL7405 PROTEIN"/>
    <property type="match status" value="1"/>
</dbReference>
<keyword evidence="3" id="KW-0472">Membrane</keyword>
<dbReference type="AlphaFoldDB" id="A0AAC9FE49"/>
<keyword evidence="2 6" id="KW-0732">Signal</keyword>